<dbReference type="STRING" id="221109.gene:10733349"/>
<keyword evidence="3" id="KW-1185">Reference proteome</keyword>
<gene>
    <name evidence="2" type="ordered locus">OB1110</name>
</gene>
<evidence type="ECO:0000313" key="3">
    <source>
        <dbReference type="Proteomes" id="UP000000822"/>
    </source>
</evidence>
<protein>
    <submittedName>
        <fullName evidence="2">Uncharacterized protein</fullName>
    </submittedName>
</protein>
<sequence>MSFVRHSRTYTLAVKVNIDSHTLIVFPLSQRNKEVRPVEPPLEKQGRRTYGDKRALALLFQREEQDKIKLLWILLFLGQVMLETIHWLYYNHCNTKFVLLCK</sequence>
<dbReference type="EMBL" id="BA000028">
    <property type="protein sequence ID" value="BAC13066.1"/>
    <property type="molecule type" value="Genomic_DNA"/>
</dbReference>
<evidence type="ECO:0000313" key="2">
    <source>
        <dbReference type="EMBL" id="BAC13066.1"/>
    </source>
</evidence>
<keyword evidence="1" id="KW-1133">Transmembrane helix</keyword>
<keyword evidence="1" id="KW-0812">Transmembrane</keyword>
<name>Q8CUJ7_OCEIH</name>
<reference evidence="2 3" key="1">
    <citation type="journal article" date="2001" name="FEMS Microbiol. Lett.">
        <title>Oceanobacillus iheyensis gen. nov., sp. nov., a deep-sea extremely halotolerant and alkaliphilic species isolated from a depth of 1050 m on the Iheya Ridge.</title>
        <authorList>
            <person name="Lu J."/>
            <person name="Nogi Y."/>
            <person name="Takami H."/>
        </authorList>
    </citation>
    <scope>NUCLEOTIDE SEQUENCE [LARGE SCALE GENOMIC DNA]</scope>
    <source>
        <strain evidence="3">DSM 14371 / CIP 107618 / JCM 11309 / KCTC 3954 / HTE831</strain>
    </source>
</reference>
<evidence type="ECO:0000256" key="1">
    <source>
        <dbReference type="SAM" id="Phobius"/>
    </source>
</evidence>
<proteinExistence type="predicted"/>
<dbReference type="Proteomes" id="UP000000822">
    <property type="component" value="Chromosome"/>
</dbReference>
<reference evidence="2 3" key="2">
    <citation type="journal article" date="2002" name="Nucleic Acids Res.">
        <title>Genome sequence of Oceanobacillus iheyensis isolated from the Iheya Ridge and its unexpected adaptive capabilities to extreme environments.</title>
        <authorList>
            <person name="Takami H."/>
            <person name="Takaki Y."/>
            <person name="Uchiyama I."/>
        </authorList>
    </citation>
    <scope>NUCLEOTIDE SEQUENCE [LARGE SCALE GENOMIC DNA]</scope>
    <source>
        <strain evidence="3">DSM 14371 / CIP 107618 / JCM 11309 / KCTC 3954 / HTE831</strain>
    </source>
</reference>
<feature type="transmembrane region" description="Helical" evidence="1">
    <location>
        <begin position="70"/>
        <end position="90"/>
    </location>
</feature>
<dbReference type="AlphaFoldDB" id="Q8CUJ7"/>
<keyword evidence="1" id="KW-0472">Membrane</keyword>
<dbReference type="HOGENOM" id="CLU_2274474_0_0_9"/>
<organism evidence="2 3">
    <name type="scientific">Oceanobacillus iheyensis (strain DSM 14371 / CIP 107618 / JCM 11309 / KCTC 3954 / HTE831)</name>
    <dbReference type="NCBI Taxonomy" id="221109"/>
    <lineage>
        <taxon>Bacteria</taxon>
        <taxon>Bacillati</taxon>
        <taxon>Bacillota</taxon>
        <taxon>Bacilli</taxon>
        <taxon>Bacillales</taxon>
        <taxon>Bacillaceae</taxon>
        <taxon>Oceanobacillus</taxon>
    </lineage>
</organism>
<accession>Q8CUJ7</accession>
<dbReference type="KEGG" id="oih:OB1110"/>